<dbReference type="RefSeq" id="WP_281835799.1">
    <property type="nucleotide sequence ID" value="NZ_BSDY01000009.1"/>
</dbReference>
<gene>
    <name evidence="1" type="ORF">PM10SUCC1_20810</name>
</gene>
<dbReference type="AlphaFoldDB" id="A0A9W6LNF6"/>
<protein>
    <submittedName>
        <fullName evidence="1">Uncharacterized protein</fullName>
    </submittedName>
</protein>
<organism evidence="1 2">
    <name type="scientific">Propionigenium maris DSM 9537</name>
    <dbReference type="NCBI Taxonomy" id="1123000"/>
    <lineage>
        <taxon>Bacteria</taxon>
        <taxon>Fusobacteriati</taxon>
        <taxon>Fusobacteriota</taxon>
        <taxon>Fusobacteriia</taxon>
        <taxon>Fusobacteriales</taxon>
        <taxon>Fusobacteriaceae</taxon>
        <taxon>Propionigenium</taxon>
    </lineage>
</organism>
<evidence type="ECO:0000313" key="1">
    <source>
        <dbReference type="EMBL" id="GLI56567.1"/>
    </source>
</evidence>
<comment type="caution">
    <text evidence="1">The sequence shown here is derived from an EMBL/GenBank/DDBJ whole genome shotgun (WGS) entry which is preliminary data.</text>
</comment>
<name>A0A9W6LNF6_9FUSO</name>
<proteinExistence type="predicted"/>
<sequence>MKMIVQLNCEDPKDFSRELREIAERIDSQNLSGEKSQEDCSYYFTTIDDTIDKRKFIVYSGDGYSLSPNMKDIAHPKGANNSQVLGLIYTSSMERAFYEFIDSDEGHNYLSKGFKNFVIRETIGEPRYESID</sequence>
<evidence type="ECO:0000313" key="2">
    <source>
        <dbReference type="Proteomes" id="UP001144471"/>
    </source>
</evidence>
<keyword evidence="2" id="KW-1185">Reference proteome</keyword>
<reference evidence="1" key="1">
    <citation type="submission" date="2022-12" db="EMBL/GenBank/DDBJ databases">
        <title>Reference genome sequencing for broad-spectrum identification of bacterial and archaeal isolates by mass spectrometry.</title>
        <authorList>
            <person name="Sekiguchi Y."/>
            <person name="Tourlousse D.M."/>
        </authorList>
    </citation>
    <scope>NUCLEOTIDE SEQUENCE</scope>
    <source>
        <strain evidence="1">10succ1</strain>
    </source>
</reference>
<dbReference type="EMBL" id="BSDY01000009">
    <property type="protein sequence ID" value="GLI56567.1"/>
    <property type="molecule type" value="Genomic_DNA"/>
</dbReference>
<accession>A0A9W6LNF6</accession>
<dbReference type="Proteomes" id="UP001144471">
    <property type="component" value="Unassembled WGS sequence"/>
</dbReference>